<dbReference type="EMBL" id="JACKZP010000033">
    <property type="protein sequence ID" value="MBC1302377.1"/>
    <property type="molecule type" value="Genomic_DNA"/>
</dbReference>
<dbReference type="Proteomes" id="UP000570851">
    <property type="component" value="Unassembled WGS sequence"/>
</dbReference>
<gene>
    <name evidence="2" type="ORF">GNE12_10670</name>
</gene>
<dbReference type="InterPro" id="IPR012903">
    <property type="entry name" value="Nif11"/>
</dbReference>
<dbReference type="Pfam" id="PF07862">
    <property type="entry name" value="Nif11"/>
    <property type="match status" value="1"/>
</dbReference>
<organism evidence="2 3">
    <name type="scientific">Trichormus variabilis N2B</name>
    <dbReference type="NCBI Taxonomy" id="2681315"/>
    <lineage>
        <taxon>Bacteria</taxon>
        <taxon>Bacillati</taxon>
        <taxon>Cyanobacteriota</taxon>
        <taxon>Cyanophyceae</taxon>
        <taxon>Nostocales</taxon>
        <taxon>Nostocaceae</taxon>
        <taxon>Trichormus</taxon>
    </lineage>
</organism>
<sequence>MSIQQANAFYEALMADEIIYEKYFNKCCSRSLLGSYHWDKKKIVNFAATLGYRFTETELDQVWFDSEPSTHEQLSLA</sequence>
<keyword evidence="3" id="KW-1185">Reference proteome</keyword>
<proteinExistence type="predicted"/>
<feature type="domain" description="Nif11" evidence="1">
    <location>
        <begin position="1"/>
        <end position="59"/>
    </location>
</feature>
<evidence type="ECO:0000259" key="1">
    <source>
        <dbReference type="Pfam" id="PF07862"/>
    </source>
</evidence>
<accession>A0ABR6S7K5</accession>
<name>A0ABR6S7K5_ANAVA</name>
<dbReference type="GeneID" id="58724979"/>
<evidence type="ECO:0000313" key="3">
    <source>
        <dbReference type="Proteomes" id="UP000570851"/>
    </source>
</evidence>
<comment type="caution">
    <text evidence="2">The sequence shown here is derived from an EMBL/GenBank/DDBJ whole genome shotgun (WGS) entry which is preliminary data.</text>
</comment>
<dbReference type="RefSeq" id="WP_011319084.1">
    <property type="nucleotide sequence ID" value="NZ_JACKZP010000033.1"/>
</dbReference>
<protein>
    <submittedName>
        <fullName evidence="2">Nif11 family protein</fullName>
    </submittedName>
</protein>
<reference evidence="2 3" key="1">
    <citation type="submission" date="2019-11" db="EMBL/GenBank/DDBJ databases">
        <title>Comparison of genomes from free-living endosymbiotic cyanobacteria isolated from Azolla.</title>
        <authorList>
            <person name="Thiel T."/>
            <person name="Pratte B."/>
        </authorList>
    </citation>
    <scope>NUCLEOTIDE SEQUENCE [LARGE SCALE GENOMIC DNA]</scope>
    <source>
        <strain evidence="2 3">N2B</strain>
    </source>
</reference>
<evidence type="ECO:0000313" key="2">
    <source>
        <dbReference type="EMBL" id="MBC1302377.1"/>
    </source>
</evidence>